<dbReference type="InterPro" id="IPR008915">
    <property type="entry name" value="Peptidase_M50"/>
</dbReference>
<dbReference type="RefSeq" id="WP_268779161.1">
    <property type="nucleotide sequence ID" value="NZ_JAPRAT010000005.1"/>
</dbReference>
<dbReference type="EMBL" id="JAPRAT010000005">
    <property type="protein sequence ID" value="MCZ0702393.1"/>
    <property type="molecule type" value="Genomic_DNA"/>
</dbReference>
<comment type="cofactor">
    <cofactor evidence="1">
        <name>Zn(2+)</name>
        <dbReference type="ChEBI" id="CHEBI:29105"/>
    </cofactor>
</comment>
<evidence type="ECO:0000256" key="4">
    <source>
        <dbReference type="ARBA" id="ARBA00022670"/>
    </source>
</evidence>
<comment type="similarity">
    <text evidence="3">Belongs to the peptidase M50B family.</text>
</comment>
<name>A0A9J6RAX6_9BACI</name>
<reference evidence="14" key="1">
    <citation type="submission" date="2022-11" db="EMBL/GenBank/DDBJ databases">
        <title>WGS of Natronobacillus azotifigens 24KS-1, an anaerobic diazotrophic haloalkaliphile from soda-rich habitats.</title>
        <authorList>
            <person name="Sorokin D.Y."/>
            <person name="Merkel A.Y."/>
        </authorList>
    </citation>
    <scope>NUCLEOTIDE SEQUENCE</scope>
    <source>
        <strain evidence="14">24KS-1</strain>
    </source>
</reference>
<dbReference type="CDD" id="cd06161">
    <property type="entry name" value="S2P-M50_SpoIVFB"/>
    <property type="match status" value="1"/>
</dbReference>
<evidence type="ECO:0000256" key="10">
    <source>
        <dbReference type="ARBA" id="ARBA00023049"/>
    </source>
</evidence>
<dbReference type="AlphaFoldDB" id="A0A9J6RAX6"/>
<comment type="subcellular location">
    <subcellularLocation>
        <location evidence="2">Membrane</location>
        <topology evidence="2">Multi-pass membrane protein</topology>
    </subcellularLocation>
</comment>
<keyword evidence="7" id="KW-0378">Hydrolase</keyword>
<evidence type="ECO:0000256" key="1">
    <source>
        <dbReference type="ARBA" id="ARBA00001947"/>
    </source>
</evidence>
<evidence type="ECO:0000256" key="5">
    <source>
        <dbReference type="ARBA" id="ARBA00022692"/>
    </source>
</evidence>
<feature type="transmembrane region" description="Helical" evidence="12">
    <location>
        <begin position="114"/>
        <end position="134"/>
    </location>
</feature>
<evidence type="ECO:0000313" key="14">
    <source>
        <dbReference type="EMBL" id="MCZ0702393.1"/>
    </source>
</evidence>
<feature type="transmembrane region" description="Helical" evidence="12">
    <location>
        <begin position="160"/>
        <end position="193"/>
    </location>
</feature>
<dbReference type="PANTHER" id="PTHR39188">
    <property type="entry name" value="MEMBRANE-ASSOCIATED ZINC METALLOPROTEASE M50B"/>
    <property type="match status" value="1"/>
</dbReference>
<dbReference type="GO" id="GO:0016020">
    <property type="term" value="C:membrane"/>
    <property type="evidence" value="ECO:0007669"/>
    <property type="project" value="UniProtKB-SubCell"/>
</dbReference>
<proteinExistence type="inferred from homology"/>
<dbReference type="Pfam" id="PF02163">
    <property type="entry name" value="Peptidase_M50"/>
    <property type="match status" value="2"/>
</dbReference>
<keyword evidence="15" id="KW-1185">Reference proteome</keyword>
<evidence type="ECO:0000259" key="13">
    <source>
        <dbReference type="Pfam" id="PF02163"/>
    </source>
</evidence>
<gene>
    <name evidence="14" type="ORF">OWO01_04095</name>
</gene>
<evidence type="ECO:0000256" key="6">
    <source>
        <dbReference type="ARBA" id="ARBA00022723"/>
    </source>
</evidence>
<dbReference type="PANTHER" id="PTHR39188:SF3">
    <property type="entry name" value="STAGE IV SPORULATION PROTEIN FB"/>
    <property type="match status" value="1"/>
</dbReference>
<feature type="domain" description="Peptidase M50" evidence="13">
    <location>
        <begin position="34"/>
        <end position="105"/>
    </location>
</feature>
<feature type="transmembrane region" description="Helical" evidence="12">
    <location>
        <begin position="84"/>
        <end position="107"/>
    </location>
</feature>
<organism evidence="14 15">
    <name type="scientific">Natronobacillus azotifigens</name>
    <dbReference type="NCBI Taxonomy" id="472978"/>
    <lineage>
        <taxon>Bacteria</taxon>
        <taxon>Bacillati</taxon>
        <taxon>Bacillota</taxon>
        <taxon>Bacilli</taxon>
        <taxon>Bacillales</taxon>
        <taxon>Bacillaceae</taxon>
        <taxon>Natronobacillus</taxon>
    </lineage>
</organism>
<evidence type="ECO:0000256" key="3">
    <source>
        <dbReference type="ARBA" id="ARBA00007931"/>
    </source>
</evidence>
<evidence type="ECO:0000256" key="7">
    <source>
        <dbReference type="ARBA" id="ARBA00022801"/>
    </source>
</evidence>
<keyword evidence="5 12" id="KW-0812">Transmembrane</keyword>
<dbReference type="Proteomes" id="UP001084197">
    <property type="component" value="Unassembled WGS sequence"/>
</dbReference>
<feature type="transmembrane region" description="Helical" evidence="12">
    <location>
        <begin position="21"/>
        <end position="42"/>
    </location>
</feature>
<dbReference type="GO" id="GO:0046872">
    <property type="term" value="F:metal ion binding"/>
    <property type="evidence" value="ECO:0007669"/>
    <property type="project" value="UniProtKB-KW"/>
</dbReference>
<accession>A0A9J6RAX6</accession>
<sequence length="287" mass="33962">MTKVRELLRKIHIHPTLGFSMVVAILTGTFTEMCIIFFIVSFHEFGHWFAATYFGWRVRKIVFWMFGGVMETEEYGSKPIREEMIITIAGPFQHFVMYIMIFIAEYYHMLPKEVLAMAYQYNTTILLFNLLPIWPLDGGKLAGLVLAKFLPFRKAHSYAILTSIGFIFFIASLLIGVHQFVLSTLILFFFLLWENRVEWKQRFYVFLRFLMKRAEDPPSADHKLMPLMVDENMKLIDLFAHFYRSYQHLIFIKNDRSIVNEANCLHVYFTLKNHHATVKEVSEQEKK</sequence>
<dbReference type="GO" id="GO:0008237">
    <property type="term" value="F:metallopeptidase activity"/>
    <property type="evidence" value="ECO:0007669"/>
    <property type="project" value="UniProtKB-KW"/>
</dbReference>
<evidence type="ECO:0000256" key="8">
    <source>
        <dbReference type="ARBA" id="ARBA00022833"/>
    </source>
</evidence>
<evidence type="ECO:0000256" key="12">
    <source>
        <dbReference type="SAM" id="Phobius"/>
    </source>
</evidence>
<evidence type="ECO:0000256" key="9">
    <source>
        <dbReference type="ARBA" id="ARBA00022989"/>
    </source>
</evidence>
<keyword evidence="6" id="KW-0479">Metal-binding</keyword>
<keyword evidence="10" id="KW-0482">Metalloprotease</keyword>
<keyword evidence="8" id="KW-0862">Zinc</keyword>
<dbReference type="GO" id="GO:0006508">
    <property type="term" value="P:proteolysis"/>
    <property type="evidence" value="ECO:0007669"/>
    <property type="project" value="UniProtKB-KW"/>
</dbReference>
<evidence type="ECO:0000313" key="15">
    <source>
        <dbReference type="Proteomes" id="UP001084197"/>
    </source>
</evidence>
<keyword evidence="4" id="KW-0645">Protease</keyword>
<evidence type="ECO:0000256" key="2">
    <source>
        <dbReference type="ARBA" id="ARBA00004141"/>
    </source>
</evidence>
<feature type="domain" description="Peptidase M50" evidence="13">
    <location>
        <begin position="113"/>
        <end position="169"/>
    </location>
</feature>
<comment type="caution">
    <text evidence="14">The sequence shown here is derived from an EMBL/GenBank/DDBJ whole genome shotgun (WGS) entry which is preliminary data.</text>
</comment>
<evidence type="ECO:0000256" key="11">
    <source>
        <dbReference type="ARBA" id="ARBA00023136"/>
    </source>
</evidence>
<protein>
    <submittedName>
        <fullName evidence="14">M50 family metallopeptidase</fullName>
    </submittedName>
</protein>
<keyword evidence="11 12" id="KW-0472">Membrane</keyword>
<keyword evidence="9 12" id="KW-1133">Transmembrane helix</keyword>